<reference evidence="6 7" key="1">
    <citation type="journal article" date="2015" name="Int. J. Syst. Evol. Microbiol.">
        <title>Methanoculleus taiwanensis sp. nov., a methanogen isolated from deep marine sediment at the deformation front area near Taiwan.</title>
        <authorList>
            <person name="Weng C.Y."/>
            <person name="Chen S.C."/>
            <person name="Lai M.C."/>
            <person name="Wu S.Y."/>
            <person name="Lin S."/>
            <person name="Yang T.F."/>
            <person name="Chen P.C."/>
        </authorList>
    </citation>
    <scope>NUCLEOTIDE SEQUENCE [LARGE SCALE GENOMIC DNA]</scope>
    <source>
        <strain evidence="6 7">CYW4</strain>
    </source>
</reference>
<feature type="transmembrane region" description="Helical" evidence="5">
    <location>
        <begin position="153"/>
        <end position="176"/>
    </location>
</feature>
<comment type="subcellular location">
    <subcellularLocation>
        <location evidence="5">Cell membrane</location>
        <topology evidence="5">Multi-pass membrane protein</topology>
    </subcellularLocation>
    <subcellularLocation>
        <location evidence="1">Membrane</location>
        <topology evidence="1">Multi-pass membrane protein</topology>
    </subcellularLocation>
</comment>
<accession>A0A498H4T6</accession>
<feature type="transmembrane region" description="Helical" evidence="5">
    <location>
        <begin position="57"/>
        <end position="75"/>
    </location>
</feature>
<keyword evidence="3 5" id="KW-1133">Transmembrane helix</keyword>
<feature type="transmembrane region" description="Helical" evidence="5">
    <location>
        <begin position="217"/>
        <end position="241"/>
    </location>
</feature>
<dbReference type="Proteomes" id="UP000290932">
    <property type="component" value="Unassembled WGS sequence"/>
</dbReference>
<keyword evidence="7" id="KW-1185">Reference proteome</keyword>
<keyword evidence="5" id="KW-1003">Cell membrane</keyword>
<dbReference type="PANTHER" id="PTHR43701:SF5">
    <property type="entry name" value="MEMBRANE TRANSPORTER PROTEIN-RELATED"/>
    <property type="match status" value="1"/>
</dbReference>
<evidence type="ECO:0000256" key="4">
    <source>
        <dbReference type="ARBA" id="ARBA00023136"/>
    </source>
</evidence>
<comment type="caution">
    <text evidence="6">The sequence shown here is derived from an EMBL/GenBank/DDBJ whole genome shotgun (WGS) entry which is preliminary data.</text>
</comment>
<evidence type="ECO:0000256" key="3">
    <source>
        <dbReference type="ARBA" id="ARBA00022989"/>
    </source>
</evidence>
<dbReference type="AlphaFoldDB" id="A0A498H4T6"/>
<evidence type="ECO:0000256" key="2">
    <source>
        <dbReference type="ARBA" id="ARBA00022692"/>
    </source>
</evidence>
<sequence length="274" mass="27568">MTGTAESPETPPLDTGRILVLFGLGVLAGVLGGLIGIGGSTIMLPVMYFSLGFPETIAIGTGLFVVIFTSFSGGYGHIVRKNADTRVAVRLALGGVAGVLLGSWLFTLLANETDLLGLILGVVFLVPAVNMIREGLFSRESAAPAGAGIGGSTLAFTGFGVGVGVLTGLTGLGGGFALVPGLIYLFGAPVYVTMGTSLAAILPMAIIGGGIKLAQGYVALGAAVILAMGSVIGAQTGAAVIRYIPPGVLKLLFGLYFAYASIRFIAEYLGIALP</sequence>
<keyword evidence="2 5" id="KW-0812">Transmembrane</keyword>
<feature type="transmembrane region" description="Helical" evidence="5">
    <location>
        <begin position="115"/>
        <end position="132"/>
    </location>
</feature>
<protein>
    <recommendedName>
        <fullName evidence="5">Probable membrane transporter protein</fullName>
    </recommendedName>
</protein>
<feature type="transmembrane region" description="Helical" evidence="5">
    <location>
        <begin position="253"/>
        <end position="273"/>
    </location>
</feature>
<dbReference type="PANTHER" id="PTHR43701">
    <property type="entry name" value="MEMBRANE TRANSPORTER PROTEIN MJ0441-RELATED"/>
    <property type="match status" value="1"/>
</dbReference>
<comment type="similarity">
    <text evidence="5">Belongs to the 4-toluene sulfonate uptake permease (TSUP) (TC 2.A.102) family.</text>
</comment>
<dbReference type="GO" id="GO:0005886">
    <property type="term" value="C:plasma membrane"/>
    <property type="evidence" value="ECO:0007669"/>
    <property type="project" value="UniProtKB-SubCell"/>
</dbReference>
<dbReference type="EMBL" id="LHQS01000001">
    <property type="protein sequence ID" value="RXE57417.1"/>
    <property type="molecule type" value="Genomic_DNA"/>
</dbReference>
<dbReference type="InterPro" id="IPR002781">
    <property type="entry name" value="TM_pro_TauE-like"/>
</dbReference>
<dbReference type="InterPro" id="IPR051598">
    <property type="entry name" value="TSUP/Inactive_protease-like"/>
</dbReference>
<organism evidence="6 7">
    <name type="scientific">Methanoculleus taiwanensis</name>
    <dbReference type="NCBI Taxonomy" id="1550565"/>
    <lineage>
        <taxon>Archaea</taxon>
        <taxon>Methanobacteriati</taxon>
        <taxon>Methanobacteriota</taxon>
        <taxon>Stenosarchaea group</taxon>
        <taxon>Methanomicrobia</taxon>
        <taxon>Methanomicrobiales</taxon>
        <taxon>Methanomicrobiaceae</taxon>
        <taxon>Methanoculleus</taxon>
    </lineage>
</organism>
<name>A0A498H4T6_9EURY</name>
<feature type="transmembrane region" description="Helical" evidence="5">
    <location>
        <begin position="87"/>
        <end position="109"/>
    </location>
</feature>
<dbReference type="Pfam" id="PF01925">
    <property type="entry name" value="TauE"/>
    <property type="match status" value="1"/>
</dbReference>
<proteinExistence type="inferred from homology"/>
<keyword evidence="4 5" id="KW-0472">Membrane</keyword>
<evidence type="ECO:0000256" key="5">
    <source>
        <dbReference type="RuleBase" id="RU363041"/>
    </source>
</evidence>
<evidence type="ECO:0000256" key="1">
    <source>
        <dbReference type="ARBA" id="ARBA00004141"/>
    </source>
</evidence>
<feature type="transmembrane region" description="Helical" evidence="5">
    <location>
        <begin position="182"/>
        <end position="205"/>
    </location>
</feature>
<feature type="transmembrane region" description="Helical" evidence="5">
    <location>
        <begin position="18"/>
        <end position="51"/>
    </location>
</feature>
<evidence type="ECO:0000313" key="7">
    <source>
        <dbReference type="Proteomes" id="UP000290932"/>
    </source>
</evidence>
<evidence type="ECO:0000313" key="6">
    <source>
        <dbReference type="EMBL" id="RXE57417.1"/>
    </source>
</evidence>
<gene>
    <name evidence="6" type="ORF">ABH15_01155</name>
</gene>